<dbReference type="InterPro" id="IPR027417">
    <property type="entry name" value="P-loop_NTPase"/>
</dbReference>
<dbReference type="AlphaFoldDB" id="A0A015JG93"/>
<keyword evidence="2" id="KW-1185">Reference proteome</keyword>
<dbReference type="SUPFAM" id="SSF52540">
    <property type="entry name" value="P-loop containing nucleoside triphosphate hydrolases"/>
    <property type="match status" value="1"/>
</dbReference>
<evidence type="ECO:0000313" key="2">
    <source>
        <dbReference type="Proteomes" id="UP000022910"/>
    </source>
</evidence>
<dbReference type="OrthoDB" id="3691720at2759"/>
<dbReference type="HOGENOM" id="CLU_001613_3_3_1"/>
<gene>
    <name evidence="1" type="ORF">RirG_126930</name>
</gene>
<protein>
    <submittedName>
        <fullName evidence="1">Pif1p</fullName>
    </submittedName>
</protein>
<dbReference type="CDD" id="cd18809">
    <property type="entry name" value="SF1_C_RecD"/>
    <property type="match status" value="1"/>
</dbReference>
<dbReference type="Proteomes" id="UP000022910">
    <property type="component" value="Unassembled WGS sequence"/>
</dbReference>
<dbReference type="EMBL" id="JEMT01019529">
    <property type="protein sequence ID" value="EXX66115.1"/>
    <property type="molecule type" value="Genomic_DNA"/>
</dbReference>
<name>A0A015JG93_RHIIW</name>
<proteinExistence type="predicted"/>
<dbReference type="STRING" id="1432141.A0A015JG93"/>
<dbReference type="InterPro" id="IPR051055">
    <property type="entry name" value="PIF1_helicase"/>
</dbReference>
<organism evidence="1 2">
    <name type="scientific">Rhizophagus irregularis (strain DAOM 197198w)</name>
    <name type="common">Glomus intraradices</name>
    <dbReference type="NCBI Taxonomy" id="1432141"/>
    <lineage>
        <taxon>Eukaryota</taxon>
        <taxon>Fungi</taxon>
        <taxon>Fungi incertae sedis</taxon>
        <taxon>Mucoromycota</taxon>
        <taxon>Glomeromycotina</taxon>
        <taxon>Glomeromycetes</taxon>
        <taxon>Glomerales</taxon>
        <taxon>Glomeraceae</taxon>
        <taxon>Rhizophagus</taxon>
    </lineage>
</organism>
<accession>A0A015JG93</accession>
<comment type="caution">
    <text evidence="1">The sequence shown here is derived from an EMBL/GenBank/DDBJ whole genome shotgun (WGS) entry which is preliminary data.</text>
</comment>
<reference evidence="1 2" key="1">
    <citation type="submission" date="2014-02" db="EMBL/GenBank/DDBJ databases">
        <title>Single nucleus genome sequencing reveals high similarity among nuclei of an endomycorrhizal fungus.</title>
        <authorList>
            <person name="Lin K."/>
            <person name="Geurts R."/>
            <person name="Zhang Z."/>
            <person name="Limpens E."/>
            <person name="Saunders D.G."/>
            <person name="Mu D."/>
            <person name="Pang E."/>
            <person name="Cao H."/>
            <person name="Cha H."/>
            <person name="Lin T."/>
            <person name="Zhou Q."/>
            <person name="Shang Y."/>
            <person name="Li Y."/>
            <person name="Ivanov S."/>
            <person name="Sharma T."/>
            <person name="Velzen R.V."/>
            <person name="Ruijter N.D."/>
            <person name="Aanen D.K."/>
            <person name="Win J."/>
            <person name="Kamoun S."/>
            <person name="Bisseling T."/>
            <person name="Huang S."/>
        </authorList>
    </citation>
    <scope>NUCLEOTIDE SEQUENCE [LARGE SCALE GENOMIC DNA]</scope>
    <source>
        <strain evidence="2">DAOM197198w</strain>
    </source>
</reference>
<evidence type="ECO:0000313" key="1">
    <source>
        <dbReference type="EMBL" id="EXX66115.1"/>
    </source>
</evidence>
<dbReference type="PANTHER" id="PTHR47642">
    <property type="entry name" value="ATP-DEPENDENT DNA HELICASE"/>
    <property type="match status" value="1"/>
</dbReference>
<sequence>MGVVEDILFKDQSPPALPTAVFIKFERYDGPTITSLEGKEVVPIVPIKRSWDDKNGLTCSRTQLPICLAWSITAHKSQGLTLDKVNIDIGVKEFAAGLTFVVLSRVQTLNDLCLKQFSFDRLQRIKEGIRLQERKKEEERLRLFIQ</sequence>